<keyword evidence="3" id="KW-0732">Signal</keyword>
<evidence type="ECO:0000256" key="1">
    <source>
        <dbReference type="ARBA" id="ARBA00004442"/>
    </source>
</evidence>
<comment type="subcellular location">
    <subcellularLocation>
        <location evidence="1">Cell outer membrane</location>
    </subcellularLocation>
</comment>
<keyword evidence="7" id="KW-1185">Reference proteome</keyword>
<evidence type="ECO:0000313" key="7">
    <source>
        <dbReference type="Proteomes" id="UP000597613"/>
    </source>
</evidence>
<evidence type="ECO:0000313" key="6">
    <source>
        <dbReference type="EMBL" id="MBC3941099.1"/>
    </source>
</evidence>
<dbReference type="Pfam" id="PF06629">
    <property type="entry name" value="MipA"/>
    <property type="match status" value="1"/>
</dbReference>
<proteinExistence type="inferred from homology"/>
<dbReference type="RefSeq" id="WP_187502871.1">
    <property type="nucleotide sequence ID" value="NZ_CP162536.1"/>
</dbReference>
<name>A0ABR7AKX3_9SPHN</name>
<keyword evidence="5" id="KW-0998">Cell outer membrane</keyword>
<keyword evidence="4" id="KW-0472">Membrane</keyword>
<dbReference type="InterPro" id="IPR010583">
    <property type="entry name" value="MipA"/>
</dbReference>
<comment type="similarity">
    <text evidence="2">Belongs to the MipA/OmpV family.</text>
</comment>
<evidence type="ECO:0000256" key="2">
    <source>
        <dbReference type="ARBA" id="ARBA00005722"/>
    </source>
</evidence>
<evidence type="ECO:0000256" key="4">
    <source>
        <dbReference type="ARBA" id="ARBA00023136"/>
    </source>
</evidence>
<evidence type="ECO:0000256" key="3">
    <source>
        <dbReference type="ARBA" id="ARBA00022729"/>
    </source>
</evidence>
<sequence length="416" mass="44553">MSDQALTNIELVVIGLARADPVSSCVPRRSLVRRIFGGHVHQPLAAPRLEALRRYAILRRVHGAALAEAEHVKLRLAGFDDPQISEINRLVSEQDPAEAASHKCTPVPYEHSEVRNRAPDPAIASKAPIAGRITRAPVDILDPQEASKVMRYSSIKYASPLAPIALLVAVSSPTVVQAQDSYGSNVAREATSDNHITIGIGGAALPEFQGSKDYFIQPLPVVDIKQGHFFLRLGDGIGVNVVDTPEFQAGFSITPVRGYDADKVPKGVGKLGTSIGGRGFVSGTVGGFVGTLAVTAPFTGDAKGMFVDGEISYPVRVTDRLLVVPGVRATWADKKYLTSYFGVNAQQAAASGLPQYKPSSGLQDVGATLAVKYRLTDHISFVGSALMTRNLDRVMDSPFTERRWQPVGILGVAYTF</sequence>
<accession>A0ABR7AKX3</accession>
<gene>
    <name evidence="6" type="ORF">H8S47_05295</name>
</gene>
<protein>
    <submittedName>
        <fullName evidence="6">MipA/OmpV family protein</fullName>
    </submittedName>
</protein>
<reference evidence="6 7" key="1">
    <citation type="submission" date="2020-08" db="EMBL/GenBank/DDBJ databases">
        <title>Putative novel bacterial strains isolated from necrotic wheat leaf tissues caused by Xanthomonas translucens.</title>
        <authorList>
            <person name="Tambong J.T."/>
        </authorList>
    </citation>
    <scope>NUCLEOTIDE SEQUENCE [LARGE SCALE GENOMIC DNA]</scope>
    <source>
        <strain evidence="7">DOAB 1063</strain>
    </source>
</reference>
<dbReference type="EMBL" id="JACONT010000007">
    <property type="protein sequence ID" value="MBC3941099.1"/>
    <property type="molecule type" value="Genomic_DNA"/>
</dbReference>
<evidence type="ECO:0000256" key="5">
    <source>
        <dbReference type="ARBA" id="ARBA00023237"/>
    </source>
</evidence>
<comment type="caution">
    <text evidence="6">The sequence shown here is derived from an EMBL/GenBank/DDBJ whole genome shotgun (WGS) entry which is preliminary data.</text>
</comment>
<organism evidence="6 7">
    <name type="scientific">Sphingomonas albertensis</name>
    <dbReference type="NCBI Taxonomy" id="2762591"/>
    <lineage>
        <taxon>Bacteria</taxon>
        <taxon>Pseudomonadati</taxon>
        <taxon>Pseudomonadota</taxon>
        <taxon>Alphaproteobacteria</taxon>
        <taxon>Sphingomonadales</taxon>
        <taxon>Sphingomonadaceae</taxon>
        <taxon>Sphingomonas</taxon>
    </lineage>
</organism>
<dbReference type="Proteomes" id="UP000597613">
    <property type="component" value="Unassembled WGS sequence"/>
</dbReference>
<dbReference type="PANTHER" id="PTHR38776">
    <property type="entry name" value="MLTA-INTERACTING PROTEIN-RELATED"/>
    <property type="match status" value="1"/>
</dbReference>
<dbReference type="PANTHER" id="PTHR38776:SF1">
    <property type="entry name" value="MLTA-INTERACTING PROTEIN-RELATED"/>
    <property type="match status" value="1"/>
</dbReference>